<evidence type="ECO:0000259" key="10">
    <source>
        <dbReference type="PROSITE" id="PS50026"/>
    </source>
</evidence>
<keyword evidence="5 9" id="KW-0472">Membrane</keyword>
<dbReference type="InterPro" id="IPR009539">
    <property type="entry name" value="VANGL"/>
</dbReference>
<name>A0A0V1JDV7_TRIPS</name>
<sequence length="921" mass="103740">LKCRRVICQYLNGHLLNKDVLLINFYKRMSFADEVSSVHSERSGQSFQRDPYQSRNCHQRRKQMNRKVMSGRVACHGTANSLLSPDKCVITMDVEEDGPEENWAENTTCLTGNTSERSFSYDDLRRFKQEPLGRSAGASAGGGRSGYWSARCSRLVSNICSTAVALLSAISPIAMVSIPKAQLLFAWSNNDSSKANDVLGDWQTSECGADCQGLLIGFVVKMSLLLLGVWALFWRRAEASLPRLFVGRACLLAFVFLFLFAYWLFYVVRIVQKAEPSYTVIVSYALSLVDALLFVHYSALVAVELLPRLRPVCRVHVLRSPDGFSRSYLLGQLSVQRAAVQLLHWYYRDFPPYNPLLDRPLPSNTKAKKSTGGSQVGSNAAPPSVGAFKIYDVDGRSDAVSLSDVNAKAIMAAAARKRDSAHNERFYEELEWERRVRKRKARLLTAVEEAFAHVQRFHDEKGTVSDKTTLEIEIVVCFCEQSFFSSGPCSLMDSCEAAQAIFPALARALQKYIRVTRQQHRFSAESIVEHLSNCLTYDMSAKAFLERYFNNNDDFHQGIQTPAKWSIVCKQLVSMNISDGMIFQLRCHSPGFDTGVSLLCRVSRLPFLDLTEQSINPKNDAFVLKFNSETSTVAICCLAFRQTLNFISFSAFLSRRMKIIFQVALLLLKIFIFVTNCTSSCQLNVTKLMEESASEEEIVEIQSGWPWTVQCKPSSKSHAAGSTFCWWLQVEGRWFLVDTDARQSLVIAKGDRLKILTAAPEMDGHRLLCASADGQQHLRKLKISVLLCNGTADPCHGRGRCVWSRMAPQTVPIVSCACEQGYYGTFCTEYINSAAFHGWATVVAVFLLLLLSTILYSLKRSKIDKLLHQQKQKQKRLSTKSSRVEMKPKYPIKKKPISQPQPATPRPRSKTKPKNLHRRRK</sequence>
<comment type="subcellular location">
    <subcellularLocation>
        <location evidence="1">Cell membrane</location>
        <topology evidence="1">Multi-pass membrane protein</topology>
    </subcellularLocation>
</comment>
<dbReference type="EMBL" id="JYDS01000011">
    <property type="protein sequence ID" value="KRZ33192.1"/>
    <property type="molecule type" value="Genomic_DNA"/>
</dbReference>
<feature type="compositionally biased region" description="Basic residues" evidence="8">
    <location>
        <begin position="869"/>
        <end position="878"/>
    </location>
</feature>
<dbReference type="GO" id="GO:0005886">
    <property type="term" value="C:plasma membrane"/>
    <property type="evidence" value="ECO:0007669"/>
    <property type="project" value="UniProtKB-SubCell"/>
</dbReference>
<dbReference type="AlphaFoldDB" id="A0A0V1JDV7"/>
<evidence type="ECO:0000313" key="12">
    <source>
        <dbReference type="EMBL" id="KRZ39563.1"/>
    </source>
</evidence>
<dbReference type="PROSITE" id="PS00022">
    <property type="entry name" value="EGF_1"/>
    <property type="match status" value="1"/>
</dbReference>
<accession>A0A0V1JDV7</accession>
<comment type="caution">
    <text evidence="11">The sequence shown here is derived from an EMBL/GenBank/DDBJ whole genome shotgun (WGS) entry which is preliminary data.</text>
</comment>
<feature type="transmembrane region" description="Helical" evidence="9">
    <location>
        <begin position="836"/>
        <end position="858"/>
    </location>
</feature>
<reference evidence="13 14" key="1">
    <citation type="submission" date="2015-01" db="EMBL/GenBank/DDBJ databases">
        <title>Evolution of Trichinella species and genotypes.</title>
        <authorList>
            <person name="Korhonen P.K."/>
            <person name="Edoardo P."/>
            <person name="Giuseppe L.R."/>
            <person name="Gasser R.B."/>
        </authorList>
    </citation>
    <scope>NUCLEOTIDE SEQUENCE [LARGE SCALE GENOMIC DNA]</scope>
    <source>
        <strain evidence="12">ISS176</strain>
        <strain evidence="11">ISS588</strain>
    </source>
</reference>
<dbReference type="EMBL" id="JYDV01000034">
    <property type="protein sequence ID" value="KRZ39563.1"/>
    <property type="molecule type" value="Genomic_DNA"/>
</dbReference>
<feature type="transmembrane region" description="Helical" evidence="9">
    <location>
        <begin position="213"/>
        <end position="233"/>
    </location>
</feature>
<dbReference type="Proteomes" id="UP000054805">
    <property type="component" value="Unassembled WGS sequence"/>
</dbReference>
<gene>
    <name evidence="11" type="primary">Vangl1</name>
    <name evidence="11" type="ORF">T4B_15326</name>
    <name evidence="12" type="ORF">T4C_3910</name>
</gene>
<comment type="caution">
    <text evidence="7">Lacks conserved residue(s) required for the propagation of feature annotation.</text>
</comment>
<proteinExistence type="inferred from homology"/>
<dbReference type="Proteomes" id="UP000054826">
    <property type="component" value="Unassembled WGS sequence"/>
</dbReference>
<keyword evidence="3 9" id="KW-0812">Transmembrane</keyword>
<feature type="non-terminal residue" evidence="11">
    <location>
        <position position="1"/>
    </location>
</feature>
<evidence type="ECO:0000256" key="1">
    <source>
        <dbReference type="ARBA" id="ARBA00004651"/>
    </source>
</evidence>
<dbReference type="SUPFAM" id="SSF57196">
    <property type="entry name" value="EGF/Laminin"/>
    <property type="match status" value="1"/>
</dbReference>
<feature type="transmembrane region" description="Helical" evidence="9">
    <location>
        <begin position="278"/>
        <end position="300"/>
    </location>
</feature>
<keyword evidence="7" id="KW-1015">Disulfide bond</keyword>
<evidence type="ECO:0000256" key="7">
    <source>
        <dbReference type="PROSITE-ProRule" id="PRU00076"/>
    </source>
</evidence>
<dbReference type="PROSITE" id="PS01186">
    <property type="entry name" value="EGF_2"/>
    <property type="match status" value="1"/>
</dbReference>
<evidence type="ECO:0000256" key="9">
    <source>
        <dbReference type="SAM" id="Phobius"/>
    </source>
</evidence>
<organism evidence="11 13">
    <name type="scientific">Trichinella pseudospiralis</name>
    <name type="common">Parasitic roundworm</name>
    <dbReference type="NCBI Taxonomy" id="6337"/>
    <lineage>
        <taxon>Eukaryota</taxon>
        <taxon>Metazoa</taxon>
        <taxon>Ecdysozoa</taxon>
        <taxon>Nematoda</taxon>
        <taxon>Enoplea</taxon>
        <taxon>Dorylaimia</taxon>
        <taxon>Trichinellida</taxon>
        <taxon>Trichinellidae</taxon>
        <taxon>Trichinella</taxon>
    </lineage>
</organism>
<keyword evidence="4 9" id="KW-1133">Transmembrane helix</keyword>
<evidence type="ECO:0000256" key="4">
    <source>
        <dbReference type="ARBA" id="ARBA00022989"/>
    </source>
</evidence>
<evidence type="ECO:0000256" key="2">
    <source>
        <dbReference type="ARBA" id="ARBA00022475"/>
    </source>
</evidence>
<comment type="similarity">
    <text evidence="6">Belongs to the Vang family.</text>
</comment>
<evidence type="ECO:0000313" key="13">
    <source>
        <dbReference type="Proteomes" id="UP000054805"/>
    </source>
</evidence>
<evidence type="ECO:0000256" key="6">
    <source>
        <dbReference type="ARBA" id="ARBA00025718"/>
    </source>
</evidence>
<protein>
    <submittedName>
        <fullName evidence="11">Vang-like protein 1</fullName>
    </submittedName>
</protein>
<dbReference type="Pfam" id="PF06638">
    <property type="entry name" value="Strabismus"/>
    <property type="match status" value="1"/>
</dbReference>
<evidence type="ECO:0000256" key="5">
    <source>
        <dbReference type="ARBA" id="ARBA00023136"/>
    </source>
</evidence>
<keyword evidence="13" id="KW-1185">Reference proteome</keyword>
<keyword evidence="7" id="KW-0245">EGF-like domain</keyword>
<dbReference type="PANTHER" id="PTHR20886">
    <property type="entry name" value="VANG-LIKE PROTEIN"/>
    <property type="match status" value="1"/>
</dbReference>
<feature type="transmembrane region" description="Helical" evidence="9">
    <location>
        <begin position="245"/>
        <end position="266"/>
    </location>
</feature>
<dbReference type="InterPro" id="IPR000742">
    <property type="entry name" value="EGF"/>
</dbReference>
<evidence type="ECO:0000256" key="3">
    <source>
        <dbReference type="ARBA" id="ARBA00022692"/>
    </source>
</evidence>
<feature type="disulfide bond" evidence="7">
    <location>
        <begin position="818"/>
        <end position="827"/>
    </location>
</feature>
<evidence type="ECO:0000313" key="14">
    <source>
        <dbReference type="Proteomes" id="UP000054826"/>
    </source>
</evidence>
<evidence type="ECO:0000256" key="8">
    <source>
        <dbReference type="SAM" id="MobiDB-lite"/>
    </source>
</evidence>
<dbReference type="PROSITE" id="PS50026">
    <property type="entry name" value="EGF_3"/>
    <property type="match status" value="1"/>
</dbReference>
<evidence type="ECO:0000313" key="11">
    <source>
        <dbReference type="EMBL" id="KRZ33192.1"/>
    </source>
</evidence>
<feature type="domain" description="EGF-like" evidence="10">
    <location>
        <begin position="784"/>
        <end position="828"/>
    </location>
</feature>
<keyword evidence="2" id="KW-1003">Cell membrane</keyword>
<feature type="region of interest" description="Disordered" evidence="8">
    <location>
        <begin position="869"/>
        <end position="921"/>
    </location>
</feature>
<feature type="region of interest" description="Disordered" evidence="8">
    <location>
        <begin position="361"/>
        <end position="380"/>
    </location>
</feature>
<feature type="compositionally biased region" description="Basic residues" evidence="8">
    <location>
        <begin position="907"/>
        <end position="921"/>
    </location>
</feature>